<dbReference type="EMBL" id="BKCJ010340836">
    <property type="protein sequence ID" value="GEZ91088.1"/>
    <property type="molecule type" value="Genomic_DNA"/>
</dbReference>
<protein>
    <submittedName>
        <fullName evidence="1">Uncharacterized protein</fullName>
    </submittedName>
</protein>
<proteinExistence type="predicted"/>
<sequence length="104" mass="11904">MRRIEEEAWRLAFIRERLIPDGATHATMIDGYYKSKKIDGHQIPTVHQVIKVQTICGCGNGVLRSVVHVAPTVTKLTIEYIKGHSEDFWMSLKCLGTHHTMVRF</sequence>
<accession>A0A699IWA6</accession>
<evidence type="ECO:0000313" key="1">
    <source>
        <dbReference type="EMBL" id="GEZ91088.1"/>
    </source>
</evidence>
<reference evidence="1" key="1">
    <citation type="journal article" date="2019" name="Sci. Rep.">
        <title>Draft genome of Tanacetum cinerariifolium, the natural source of mosquito coil.</title>
        <authorList>
            <person name="Yamashiro T."/>
            <person name="Shiraishi A."/>
            <person name="Satake H."/>
            <person name="Nakayama K."/>
        </authorList>
    </citation>
    <scope>NUCLEOTIDE SEQUENCE</scope>
</reference>
<comment type="caution">
    <text evidence="1">The sequence shown here is derived from an EMBL/GenBank/DDBJ whole genome shotgun (WGS) entry which is preliminary data.</text>
</comment>
<name>A0A699IWA6_TANCI</name>
<organism evidence="1">
    <name type="scientific">Tanacetum cinerariifolium</name>
    <name type="common">Dalmatian daisy</name>
    <name type="synonym">Chrysanthemum cinerariifolium</name>
    <dbReference type="NCBI Taxonomy" id="118510"/>
    <lineage>
        <taxon>Eukaryota</taxon>
        <taxon>Viridiplantae</taxon>
        <taxon>Streptophyta</taxon>
        <taxon>Embryophyta</taxon>
        <taxon>Tracheophyta</taxon>
        <taxon>Spermatophyta</taxon>
        <taxon>Magnoliopsida</taxon>
        <taxon>eudicotyledons</taxon>
        <taxon>Gunneridae</taxon>
        <taxon>Pentapetalae</taxon>
        <taxon>asterids</taxon>
        <taxon>campanulids</taxon>
        <taxon>Asterales</taxon>
        <taxon>Asteraceae</taxon>
        <taxon>Asteroideae</taxon>
        <taxon>Anthemideae</taxon>
        <taxon>Anthemidinae</taxon>
        <taxon>Tanacetum</taxon>
    </lineage>
</organism>
<gene>
    <name evidence="1" type="ORF">Tci_563061</name>
</gene>
<dbReference type="AlphaFoldDB" id="A0A699IWA6"/>